<keyword evidence="2" id="KW-1185">Reference proteome</keyword>
<dbReference type="Proteomes" id="UP000182235">
    <property type="component" value="Unassembled WGS sequence"/>
</dbReference>
<sequence>MCDGIEDYNGCVSEEMELKYEPDPKARGDNRSRKCPDNFCAPQNVDCDPANPSMPCNQYYQFIDFSASQLRNNHPFQLTCDEFPF</sequence>
<proteinExistence type="predicted"/>
<dbReference type="EMBL" id="LGRN01001380">
    <property type="protein sequence ID" value="OJD09522.1"/>
    <property type="molecule type" value="Genomic_DNA"/>
</dbReference>
<name>A0A1J9P103_9EURO</name>
<dbReference type="OrthoDB" id="2748312at2759"/>
<feature type="non-terminal residue" evidence="1">
    <location>
        <position position="85"/>
    </location>
</feature>
<accession>A0A1J9P103</accession>
<comment type="caution">
    <text evidence="1">The sequence shown here is derived from an EMBL/GenBank/DDBJ whole genome shotgun (WGS) entry which is preliminary data.</text>
</comment>
<dbReference type="AlphaFoldDB" id="A0A1J9P103"/>
<evidence type="ECO:0000313" key="2">
    <source>
        <dbReference type="Proteomes" id="UP000182235"/>
    </source>
</evidence>
<protein>
    <submittedName>
        <fullName evidence="1">Uncharacterized protein</fullName>
    </submittedName>
</protein>
<reference evidence="1 2" key="1">
    <citation type="submission" date="2015-07" db="EMBL/GenBank/DDBJ databases">
        <title>Emmonsia species relationships and genome sequence.</title>
        <authorList>
            <consortium name="The Broad Institute Genomics Platform"/>
            <person name="Cuomo C.A."/>
            <person name="Munoz J.F."/>
            <person name="Imamovic A."/>
            <person name="Priest M.E."/>
            <person name="Young S."/>
            <person name="Clay O.K."/>
            <person name="McEwen J.G."/>
        </authorList>
    </citation>
    <scope>NUCLEOTIDE SEQUENCE [LARGE SCALE GENOMIC DNA]</scope>
    <source>
        <strain evidence="1 2">UAMH 9510</strain>
    </source>
</reference>
<gene>
    <name evidence="1" type="ORF">AJ78_09040</name>
</gene>
<dbReference type="VEuPathDB" id="FungiDB:AJ78_09040"/>
<evidence type="ECO:0000313" key="1">
    <source>
        <dbReference type="EMBL" id="OJD09522.1"/>
    </source>
</evidence>
<organism evidence="1 2">
    <name type="scientific">Emergomyces pasteurianus Ep9510</name>
    <dbReference type="NCBI Taxonomy" id="1447872"/>
    <lineage>
        <taxon>Eukaryota</taxon>
        <taxon>Fungi</taxon>
        <taxon>Dikarya</taxon>
        <taxon>Ascomycota</taxon>
        <taxon>Pezizomycotina</taxon>
        <taxon>Eurotiomycetes</taxon>
        <taxon>Eurotiomycetidae</taxon>
        <taxon>Onygenales</taxon>
        <taxon>Ajellomycetaceae</taxon>
        <taxon>Emergomyces</taxon>
    </lineage>
</organism>
<dbReference type="STRING" id="1447872.A0A1J9P103"/>